<dbReference type="InterPro" id="IPR014730">
    <property type="entry name" value="ETF_a/b_N"/>
</dbReference>
<organism evidence="3 4">
    <name type="scientific">Dethiosulfatarculus sandiegensis</name>
    <dbReference type="NCBI Taxonomy" id="1429043"/>
    <lineage>
        <taxon>Bacteria</taxon>
        <taxon>Pseudomonadati</taxon>
        <taxon>Thermodesulfobacteriota</taxon>
        <taxon>Desulfarculia</taxon>
        <taxon>Desulfarculales</taxon>
        <taxon>Desulfarculaceae</taxon>
        <taxon>Dethiosulfatarculus</taxon>
    </lineage>
</organism>
<comment type="caution">
    <text evidence="3">The sequence shown here is derived from an EMBL/GenBank/DDBJ whole genome shotgun (WGS) entry which is preliminary data.</text>
</comment>
<dbReference type="EMBL" id="AZAC01000056">
    <property type="protein sequence ID" value="KIX11376.1"/>
    <property type="molecule type" value="Genomic_DNA"/>
</dbReference>
<dbReference type="RefSeq" id="WP_044351951.1">
    <property type="nucleotide sequence ID" value="NZ_AZAC01000056.1"/>
</dbReference>
<keyword evidence="1" id="KW-0813">Transport</keyword>
<dbReference type="PANTHER" id="PTHR21294:SF17">
    <property type="entry name" value="PROTEIN FIXA"/>
    <property type="match status" value="1"/>
</dbReference>
<reference evidence="3 4" key="1">
    <citation type="submission" date="2013-11" db="EMBL/GenBank/DDBJ databases">
        <title>Metagenomic analysis of a methanogenic consortium involved in long chain n-alkane degradation.</title>
        <authorList>
            <person name="Davidova I.A."/>
            <person name="Callaghan A.V."/>
            <person name="Wawrik B."/>
            <person name="Pruitt S."/>
            <person name="Marks C."/>
            <person name="Duncan K.E."/>
            <person name="Suflita J.M."/>
        </authorList>
    </citation>
    <scope>NUCLEOTIDE SEQUENCE [LARGE SCALE GENOMIC DNA]</scope>
    <source>
        <strain evidence="3 4">SPR</strain>
    </source>
</reference>
<dbReference type="PANTHER" id="PTHR21294">
    <property type="entry name" value="ELECTRON TRANSFER FLAVOPROTEIN BETA-SUBUNIT"/>
    <property type="match status" value="1"/>
</dbReference>
<dbReference type="InterPro" id="IPR012255">
    <property type="entry name" value="ETF_b"/>
</dbReference>
<protein>
    <submittedName>
        <fullName evidence="3">Electron transfer flavoprotein subunit beta</fullName>
    </submittedName>
</protein>
<dbReference type="Pfam" id="PF01012">
    <property type="entry name" value="ETF"/>
    <property type="match status" value="1"/>
</dbReference>
<dbReference type="PIRSF" id="PIRSF000090">
    <property type="entry name" value="Beta-ETF"/>
    <property type="match status" value="1"/>
</dbReference>
<dbReference type="InterPro" id="IPR033948">
    <property type="entry name" value="ETF_beta_N"/>
</dbReference>
<dbReference type="SMART" id="SM00893">
    <property type="entry name" value="ETF"/>
    <property type="match status" value="1"/>
</dbReference>
<dbReference type="Gene3D" id="3.40.50.620">
    <property type="entry name" value="HUPs"/>
    <property type="match status" value="1"/>
</dbReference>
<name>A0A0D2J6S0_9BACT</name>
<evidence type="ECO:0000313" key="4">
    <source>
        <dbReference type="Proteomes" id="UP000032233"/>
    </source>
</evidence>
<keyword evidence="4" id="KW-1185">Reference proteome</keyword>
<dbReference type="AlphaFoldDB" id="A0A0D2J6S0"/>
<dbReference type="Proteomes" id="UP000032233">
    <property type="component" value="Unassembled WGS sequence"/>
</dbReference>
<dbReference type="InterPro" id="IPR014729">
    <property type="entry name" value="Rossmann-like_a/b/a_fold"/>
</dbReference>
<keyword evidence="1" id="KW-0249">Electron transport</keyword>
<evidence type="ECO:0000256" key="1">
    <source>
        <dbReference type="ARBA" id="ARBA00022982"/>
    </source>
</evidence>
<dbReference type="OrthoDB" id="9804960at2"/>
<gene>
    <name evidence="3" type="ORF">X474_24135</name>
</gene>
<dbReference type="SUPFAM" id="SSF52402">
    <property type="entry name" value="Adenine nucleotide alpha hydrolases-like"/>
    <property type="match status" value="1"/>
</dbReference>
<proteinExistence type="predicted"/>
<evidence type="ECO:0000259" key="2">
    <source>
        <dbReference type="SMART" id="SM00893"/>
    </source>
</evidence>
<sequence length="265" mass="27969">MRIVVCIKQVPDTANVRLDPETHTLKREGVESIINPFDLFALEAGLRLREEVGGELTVLSMGPPQAAEVISEAVGYGVDSGLLLSDRAFAGADTWATTCALAAGVKYLGGADLVICGKQAVDGDTAQVGPGLAYRLGVPHVAFVKGFQELAEDHLVVERQMDDGYDVVDLPLPGLMTVVREVGEPRPPSLKGKMRAKKYKVPVATAEDLSLDPSSLGLAGSYTQVEKVFAPEACGDREMIEGPAEEAGATVVDRLVQSKVIALGG</sequence>
<feature type="domain" description="Electron transfer flavoprotein alpha/beta-subunit N-terminal" evidence="2">
    <location>
        <begin position="22"/>
        <end position="213"/>
    </location>
</feature>
<dbReference type="InParanoid" id="A0A0D2J6S0"/>
<dbReference type="STRING" id="1429043.X474_24135"/>
<evidence type="ECO:0000313" key="3">
    <source>
        <dbReference type="EMBL" id="KIX11376.1"/>
    </source>
</evidence>
<accession>A0A0D2J6S0</accession>
<dbReference type="PATRIC" id="fig|1429043.3.peg.5103"/>
<dbReference type="GO" id="GO:0009055">
    <property type="term" value="F:electron transfer activity"/>
    <property type="evidence" value="ECO:0007669"/>
    <property type="project" value="InterPro"/>
</dbReference>
<dbReference type="CDD" id="cd01714">
    <property type="entry name" value="ETF_beta"/>
    <property type="match status" value="1"/>
</dbReference>